<evidence type="ECO:0000259" key="7">
    <source>
        <dbReference type="Pfam" id="PF09335"/>
    </source>
</evidence>
<evidence type="ECO:0000313" key="8">
    <source>
        <dbReference type="EMBL" id="ANF57581.1"/>
    </source>
</evidence>
<dbReference type="EMBL" id="CP015243">
    <property type="protein sequence ID" value="ANF57581.1"/>
    <property type="molecule type" value="Genomic_DNA"/>
</dbReference>
<feature type="transmembrane region" description="Helical" evidence="6">
    <location>
        <begin position="176"/>
        <end position="197"/>
    </location>
</feature>
<dbReference type="Pfam" id="PF09335">
    <property type="entry name" value="VTT_dom"/>
    <property type="match status" value="1"/>
</dbReference>
<dbReference type="GO" id="GO:0005886">
    <property type="term" value="C:plasma membrane"/>
    <property type="evidence" value="ECO:0007669"/>
    <property type="project" value="UniProtKB-SubCell"/>
</dbReference>
<dbReference type="KEGG" id="haa:A5892_08985"/>
<keyword evidence="9" id="KW-1185">Reference proteome</keyword>
<dbReference type="AlphaFoldDB" id="A0A172YE85"/>
<proteinExistence type="predicted"/>
<protein>
    <recommendedName>
        <fullName evidence="7">VTT domain-containing protein</fullName>
    </recommendedName>
</protein>
<dbReference type="InterPro" id="IPR051311">
    <property type="entry name" value="DedA_domain"/>
</dbReference>
<dbReference type="InterPro" id="IPR032816">
    <property type="entry name" value="VTT_dom"/>
</dbReference>
<evidence type="ECO:0000256" key="3">
    <source>
        <dbReference type="ARBA" id="ARBA00022692"/>
    </source>
</evidence>
<feature type="transmembrane region" description="Helical" evidence="6">
    <location>
        <begin position="6"/>
        <end position="27"/>
    </location>
</feature>
<evidence type="ECO:0000313" key="9">
    <source>
        <dbReference type="Proteomes" id="UP000077875"/>
    </source>
</evidence>
<dbReference type="PANTHER" id="PTHR42709">
    <property type="entry name" value="ALKALINE PHOSPHATASE LIKE PROTEIN"/>
    <property type="match status" value="1"/>
</dbReference>
<keyword evidence="4 6" id="KW-1133">Transmembrane helix</keyword>
<dbReference type="RefSeq" id="WP_064122521.1">
    <property type="nucleotide sequence ID" value="NZ_CP015243.1"/>
</dbReference>
<name>A0A172YE85_9GAMM</name>
<sequence length="218" mass="23378">MDFDPVDTVMVWISAYGLIGLFAIALLERFIPLVPSYGLLLAVGIAAAEGVWSLSTAFLTTFVGSVFGCAACFYAVRQLDEARSTRFLIKAGRLFGLSAERIENGIVSVRRNQTVLAFSLQLVPTVRLFAPAFAALLRGNSRSFLVASTAGIAIWNGLFIGIGYQASRSIEASNTTVLALAALGCLLVAEVALLWIARWIRARRKSGCRSVRCPGGTP</sequence>
<feature type="transmembrane region" description="Helical" evidence="6">
    <location>
        <begin position="144"/>
        <end position="164"/>
    </location>
</feature>
<dbReference type="Proteomes" id="UP000077875">
    <property type="component" value="Chromosome"/>
</dbReference>
<feature type="domain" description="VTT" evidence="7">
    <location>
        <begin position="34"/>
        <end position="165"/>
    </location>
</feature>
<comment type="subcellular location">
    <subcellularLocation>
        <location evidence="1">Cell membrane</location>
        <topology evidence="1">Multi-pass membrane protein</topology>
    </subcellularLocation>
</comment>
<gene>
    <name evidence="8" type="ORF">A5892_08985</name>
</gene>
<keyword evidence="3 6" id="KW-0812">Transmembrane</keyword>
<keyword evidence="2" id="KW-1003">Cell membrane</keyword>
<evidence type="ECO:0000256" key="5">
    <source>
        <dbReference type="ARBA" id="ARBA00023136"/>
    </source>
</evidence>
<feature type="transmembrane region" description="Helical" evidence="6">
    <location>
        <begin position="58"/>
        <end position="76"/>
    </location>
</feature>
<keyword evidence="5 6" id="KW-0472">Membrane</keyword>
<evidence type="ECO:0000256" key="4">
    <source>
        <dbReference type="ARBA" id="ARBA00022989"/>
    </source>
</evidence>
<evidence type="ECO:0000256" key="1">
    <source>
        <dbReference type="ARBA" id="ARBA00004651"/>
    </source>
</evidence>
<reference evidence="8 9" key="1">
    <citation type="submission" date="2016-04" db="EMBL/GenBank/DDBJ databases">
        <title>Complete Genome Sequence of Halotalea alkalilenta IHB B 13600.</title>
        <authorList>
            <person name="Swarnkar M.K."/>
            <person name="Sharma A."/>
            <person name="Kaushal K."/>
            <person name="Soni R."/>
            <person name="Rana S."/>
            <person name="Singh A.K."/>
            <person name="Gulati A."/>
        </authorList>
    </citation>
    <scope>NUCLEOTIDE SEQUENCE [LARGE SCALE GENOMIC DNA]</scope>
    <source>
        <strain evidence="8 9">IHB B 13600</strain>
    </source>
</reference>
<evidence type="ECO:0000256" key="6">
    <source>
        <dbReference type="SAM" id="Phobius"/>
    </source>
</evidence>
<dbReference type="PANTHER" id="PTHR42709:SF6">
    <property type="entry name" value="UNDECAPRENYL PHOSPHATE TRANSPORTER A"/>
    <property type="match status" value="1"/>
</dbReference>
<feature type="transmembrane region" description="Helical" evidence="6">
    <location>
        <begin position="34"/>
        <end position="52"/>
    </location>
</feature>
<accession>A0A172YE85</accession>
<organism evidence="8 9">
    <name type="scientific">Halotalea alkalilenta</name>
    <dbReference type="NCBI Taxonomy" id="376489"/>
    <lineage>
        <taxon>Bacteria</taxon>
        <taxon>Pseudomonadati</taxon>
        <taxon>Pseudomonadota</taxon>
        <taxon>Gammaproteobacteria</taxon>
        <taxon>Oceanospirillales</taxon>
        <taxon>Halomonadaceae</taxon>
        <taxon>Halotalea</taxon>
    </lineage>
</organism>
<evidence type="ECO:0000256" key="2">
    <source>
        <dbReference type="ARBA" id="ARBA00022475"/>
    </source>
</evidence>